<organism evidence="1 2">
    <name type="scientific">Streblomastix strix</name>
    <dbReference type="NCBI Taxonomy" id="222440"/>
    <lineage>
        <taxon>Eukaryota</taxon>
        <taxon>Metamonada</taxon>
        <taxon>Preaxostyla</taxon>
        <taxon>Oxymonadida</taxon>
        <taxon>Streblomastigidae</taxon>
        <taxon>Streblomastix</taxon>
    </lineage>
</organism>
<proteinExistence type="predicted"/>
<dbReference type="AlphaFoldDB" id="A0A5J4UXB9"/>
<dbReference type="EMBL" id="SNRW01011618">
    <property type="protein sequence ID" value="KAA6374913.1"/>
    <property type="molecule type" value="Genomic_DNA"/>
</dbReference>
<evidence type="ECO:0000313" key="2">
    <source>
        <dbReference type="Proteomes" id="UP000324800"/>
    </source>
</evidence>
<evidence type="ECO:0000313" key="1">
    <source>
        <dbReference type="EMBL" id="KAA6374913.1"/>
    </source>
</evidence>
<protein>
    <submittedName>
        <fullName evidence="1">Uncharacterized protein</fullName>
    </submittedName>
</protein>
<sequence>MEKQQISNQVIIPKITYEDEILSFRKTGKMLKQPRLRKYATDEEAKQAAIQQRKVCHARYQLQKAKFKQQAEDSQVFAIKRLKKFVITDKKHLEIIHNIIDMYDDTMIEIKRTIEQGEQLSNLEYKPDDEVNSNDQTTGSDTIQQPNDAITQEFTNENVSDTLKKNLKFDMYDIAVSEDDCTELLHELRNRYTS</sequence>
<comment type="caution">
    <text evidence="1">The sequence shown here is derived from an EMBL/GenBank/DDBJ whole genome shotgun (WGS) entry which is preliminary data.</text>
</comment>
<dbReference type="Proteomes" id="UP000324800">
    <property type="component" value="Unassembled WGS sequence"/>
</dbReference>
<gene>
    <name evidence="1" type="ORF">EZS28_029560</name>
</gene>
<name>A0A5J4UXB9_9EUKA</name>
<reference evidence="1 2" key="1">
    <citation type="submission" date="2019-03" db="EMBL/GenBank/DDBJ databases">
        <title>Single cell metagenomics reveals metabolic interactions within the superorganism composed of flagellate Streblomastix strix and complex community of Bacteroidetes bacteria on its surface.</title>
        <authorList>
            <person name="Treitli S.C."/>
            <person name="Kolisko M."/>
            <person name="Husnik F."/>
            <person name="Keeling P."/>
            <person name="Hampl V."/>
        </authorList>
    </citation>
    <scope>NUCLEOTIDE SEQUENCE [LARGE SCALE GENOMIC DNA]</scope>
    <source>
        <strain evidence="1">ST1C</strain>
    </source>
</reference>
<accession>A0A5J4UXB9</accession>